<dbReference type="EMBL" id="MPJW01000221">
    <property type="protein sequence ID" value="OLU37140.1"/>
    <property type="molecule type" value="Genomic_DNA"/>
</dbReference>
<dbReference type="GO" id="GO:0009295">
    <property type="term" value="C:nucleoid"/>
    <property type="evidence" value="ECO:0007669"/>
    <property type="project" value="UniProtKB-SubCell"/>
</dbReference>
<name>A0A1U7NDM3_9FIRM</name>
<dbReference type="PANTHER" id="PTHR33375">
    <property type="entry name" value="CHROMOSOME-PARTITIONING PROTEIN PARB-RELATED"/>
    <property type="match status" value="1"/>
</dbReference>
<dbReference type="CDD" id="cd16393">
    <property type="entry name" value="SPO0J_N"/>
    <property type="match status" value="1"/>
</dbReference>
<dbReference type="Pfam" id="PF02195">
    <property type="entry name" value="ParB_N"/>
    <property type="match status" value="1"/>
</dbReference>
<accession>A0A1U7NDM3</accession>
<evidence type="ECO:0000256" key="3">
    <source>
        <dbReference type="ARBA" id="ARBA00022829"/>
    </source>
</evidence>
<evidence type="ECO:0000256" key="2">
    <source>
        <dbReference type="ARBA" id="ARBA00006295"/>
    </source>
</evidence>
<feature type="domain" description="ParB-like N-terminal" evidence="5">
    <location>
        <begin position="39"/>
        <end position="128"/>
    </location>
</feature>
<dbReference type="GO" id="GO:0003677">
    <property type="term" value="F:DNA binding"/>
    <property type="evidence" value="ECO:0007669"/>
    <property type="project" value="UniProtKB-KW"/>
</dbReference>
<dbReference type="PANTHER" id="PTHR33375:SF1">
    <property type="entry name" value="CHROMOSOME-PARTITIONING PROTEIN PARB-RELATED"/>
    <property type="match status" value="1"/>
</dbReference>
<dbReference type="InterPro" id="IPR004437">
    <property type="entry name" value="ParB/RepB/Spo0J"/>
</dbReference>
<protein>
    <submittedName>
        <fullName evidence="6">Chromosome partitioning protein ParB</fullName>
    </submittedName>
</protein>
<dbReference type="InterPro" id="IPR003115">
    <property type="entry name" value="ParB_N"/>
</dbReference>
<reference evidence="6 7" key="1">
    <citation type="submission" date="2016-11" db="EMBL/GenBank/DDBJ databases">
        <title>Description of two novel members of the family Erysipelotrichaceae: Ileibacterium lipovorans gen. nov., sp. nov. and Dubosiella newyorkensis, gen. nov., sp. nov.</title>
        <authorList>
            <person name="Cox L.M."/>
            <person name="Sohn J."/>
            <person name="Tyrrell K.L."/>
            <person name="Citron D.M."/>
            <person name="Lawson P.A."/>
            <person name="Patel N.B."/>
            <person name="Iizumi T."/>
            <person name="Perez-Perez G.I."/>
            <person name="Goldstein E.J."/>
            <person name="Blaser M.J."/>
        </authorList>
    </citation>
    <scope>NUCLEOTIDE SEQUENCE [LARGE SCALE GENOMIC DNA]</scope>
    <source>
        <strain evidence="6 7">NYU-BL-A3</strain>
    </source>
</reference>
<comment type="similarity">
    <text evidence="2">Belongs to the ParB family.</text>
</comment>
<dbReference type="Proteomes" id="UP000186341">
    <property type="component" value="Unassembled WGS sequence"/>
</dbReference>
<evidence type="ECO:0000256" key="1">
    <source>
        <dbReference type="ARBA" id="ARBA00004453"/>
    </source>
</evidence>
<evidence type="ECO:0000259" key="5">
    <source>
        <dbReference type="SMART" id="SM00470"/>
    </source>
</evidence>
<dbReference type="SUPFAM" id="SSF110849">
    <property type="entry name" value="ParB/Sulfiredoxin"/>
    <property type="match status" value="1"/>
</dbReference>
<dbReference type="NCBIfam" id="TIGR00180">
    <property type="entry name" value="parB_part"/>
    <property type="match status" value="1"/>
</dbReference>
<dbReference type="Gene3D" id="3.90.1530.30">
    <property type="match status" value="1"/>
</dbReference>
<dbReference type="Pfam" id="PF17762">
    <property type="entry name" value="HTH_ParB"/>
    <property type="match status" value="1"/>
</dbReference>
<dbReference type="RefSeq" id="WP_075820842.1">
    <property type="nucleotide sequence ID" value="NZ_CAJUTZ010000133.1"/>
</dbReference>
<evidence type="ECO:0000313" key="7">
    <source>
        <dbReference type="Proteomes" id="UP000186341"/>
    </source>
</evidence>
<proteinExistence type="inferred from homology"/>
<comment type="caution">
    <text evidence="6">The sequence shown here is derived from an EMBL/GenBank/DDBJ whole genome shotgun (WGS) entry which is preliminary data.</text>
</comment>
<evidence type="ECO:0000256" key="4">
    <source>
        <dbReference type="ARBA" id="ARBA00023125"/>
    </source>
</evidence>
<dbReference type="FunFam" id="3.90.1530.30:FF:000001">
    <property type="entry name" value="Chromosome partitioning protein ParB"/>
    <property type="match status" value="1"/>
</dbReference>
<dbReference type="GO" id="GO:0045881">
    <property type="term" value="P:positive regulation of sporulation resulting in formation of a cellular spore"/>
    <property type="evidence" value="ECO:0007669"/>
    <property type="project" value="TreeGrafter"/>
</dbReference>
<dbReference type="InterPro" id="IPR050336">
    <property type="entry name" value="Chromosome_partition/occlusion"/>
</dbReference>
<dbReference type="SUPFAM" id="SSF109709">
    <property type="entry name" value="KorB DNA-binding domain-like"/>
    <property type="match status" value="1"/>
</dbReference>
<dbReference type="InterPro" id="IPR041468">
    <property type="entry name" value="HTH_ParB/Spo0J"/>
</dbReference>
<dbReference type="GeneID" id="82203667"/>
<sequence>MSSSSRLGKGLSTIFGTDVSQMLDDIQNGQIETGVSEQIRIPVADIRPNPYQPRKIFDEGALEDLASSIKTHGVFTPILVRKSVRGYDLIAGERRLRASKLAGQINIPAIVVDFDDQQMMEISLLENIQRENLNVIEEARAYDQLIKTYHYTQEQVSSRVGKSREHVTNLLRLLRLPEDVQQYVVEKKLSMGHVRALLGAGEPALMRKLATQAIEEGWSVRKMEQAVREAVQKKKHPLTPVITQPDPMDNIYVQEAHRQLEDFFQTPVKIKPNSIQIHFEDENDLTRILEKLSLIEDGGEVE</sequence>
<evidence type="ECO:0000313" key="6">
    <source>
        <dbReference type="EMBL" id="OLU37140.1"/>
    </source>
</evidence>
<keyword evidence="4" id="KW-0238">DNA-binding</keyword>
<dbReference type="InterPro" id="IPR036086">
    <property type="entry name" value="ParB/Sulfiredoxin_sf"/>
</dbReference>
<dbReference type="SMART" id="SM00470">
    <property type="entry name" value="ParB"/>
    <property type="match status" value="1"/>
</dbReference>
<dbReference type="GO" id="GO:0005694">
    <property type="term" value="C:chromosome"/>
    <property type="evidence" value="ECO:0007669"/>
    <property type="project" value="TreeGrafter"/>
</dbReference>
<dbReference type="FunFam" id="1.10.10.2830:FF:000001">
    <property type="entry name" value="Chromosome partitioning protein ParB"/>
    <property type="match status" value="1"/>
</dbReference>
<dbReference type="AlphaFoldDB" id="A0A1U7NDM3"/>
<dbReference type="Gene3D" id="1.10.10.2830">
    <property type="match status" value="1"/>
</dbReference>
<keyword evidence="3" id="KW-0159">Chromosome partition</keyword>
<gene>
    <name evidence="6" type="ORF">BO222_10990</name>
</gene>
<keyword evidence="7" id="KW-1185">Reference proteome</keyword>
<organism evidence="6 7">
    <name type="scientific">Ileibacterium valens</name>
    <dbReference type="NCBI Taxonomy" id="1862668"/>
    <lineage>
        <taxon>Bacteria</taxon>
        <taxon>Bacillati</taxon>
        <taxon>Bacillota</taxon>
        <taxon>Erysipelotrichia</taxon>
        <taxon>Erysipelotrichales</taxon>
        <taxon>Erysipelotrichaceae</taxon>
        <taxon>Ileibacterium</taxon>
    </lineage>
</organism>
<comment type="subcellular location">
    <subcellularLocation>
        <location evidence="1">Cytoplasm</location>
        <location evidence="1">Nucleoid</location>
    </subcellularLocation>
</comment>
<dbReference type="GO" id="GO:0007059">
    <property type="term" value="P:chromosome segregation"/>
    <property type="evidence" value="ECO:0007669"/>
    <property type="project" value="UniProtKB-KW"/>
</dbReference>
<dbReference type="OrthoDB" id="9802051at2"/>